<dbReference type="Proteomes" id="UP001210211">
    <property type="component" value="Unassembled WGS sequence"/>
</dbReference>
<dbReference type="GO" id="GO:0007131">
    <property type="term" value="P:reciprocal meiotic recombination"/>
    <property type="evidence" value="ECO:0007669"/>
    <property type="project" value="TreeGrafter"/>
</dbReference>
<evidence type="ECO:0000256" key="2">
    <source>
        <dbReference type="SAM" id="Coils"/>
    </source>
</evidence>
<feature type="coiled-coil region" evidence="2">
    <location>
        <begin position="568"/>
        <end position="622"/>
    </location>
</feature>
<feature type="compositionally biased region" description="Polar residues" evidence="3">
    <location>
        <begin position="809"/>
        <end position="826"/>
    </location>
</feature>
<feature type="region of interest" description="Disordered" evidence="3">
    <location>
        <begin position="717"/>
        <end position="756"/>
    </location>
</feature>
<gene>
    <name evidence="4" type="ORF">LUZ61_000280</name>
</gene>
<protein>
    <recommendedName>
        <fullName evidence="6">Synaptonemal complex protein 1</fullName>
    </recommendedName>
</protein>
<dbReference type="PANTHER" id="PTHR23160:SF3">
    <property type="entry name" value="SYNAPTONEMAL COMPLEX PROTEIN 1-RELATED"/>
    <property type="match status" value="1"/>
</dbReference>
<feature type="coiled-coil region" evidence="2">
    <location>
        <begin position="405"/>
        <end position="506"/>
    </location>
</feature>
<evidence type="ECO:0000256" key="1">
    <source>
        <dbReference type="ARBA" id="ARBA00023054"/>
    </source>
</evidence>
<accession>A0AAD5ZER5</accession>
<evidence type="ECO:0008006" key="6">
    <source>
        <dbReference type="Google" id="ProtNLM"/>
    </source>
</evidence>
<dbReference type="PANTHER" id="PTHR23160">
    <property type="entry name" value="SYNAPTONEMAL COMPLEX PROTEIN-RELATED"/>
    <property type="match status" value="1"/>
</dbReference>
<organism evidence="4 5">
    <name type="scientific">Rhynchospora tenuis</name>
    <dbReference type="NCBI Taxonomy" id="198213"/>
    <lineage>
        <taxon>Eukaryota</taxon>
        <taxon>Viridiplantae</taxon>
        <taxon>Streptophyta</taxon>
        <taxon>Embryophyta</taxon>
        <taxon>Tracheophyta</taxon>
        <taxon>Spermatophyta</taxon>
        <taxon>Magnoliopsida</taxon>
        <taxon>Liliopsida</taxon>
        <taxon>Poales</taxon>
        <taxon>Cyperaceae</taxon>
        <taxon>Cyperoideae</taxon>
        <taxon>Rhynchosporeae</taxon>
        <taxon>Rhynchospora</taxon>
    </lineage>
</organism>
<comment type="caution">
    <text evidence="4">The sequence shown here is derived from an EMBL/GenBank/DDBJ whole genome shotgun (WGS) entry which is preliminary data.</text>
</comment>
<dbReference type="EMBL" id="JAMRDG010000001">
    <property type="protein sequence ID" value="KAJ3696575.1"/>
    <property type="molecule type" value="Genomic_DNA"/>
</dbReference>
<evidence type="ECO:0000256" key="3">
    <source>
        <dbReference type="SAM" id="MobiDB-lite"/>
    </source>
</evidence>
<feature type="region of interest" description="Disordered" evidence="3">
    <location>
        <begin position="775"/>
        <end position="858"/>
    </location>
</feature>
<proteinExistence type="predicted"/>
<keyword evidence="5" id="KW-1185">Reference proteome</keyword>
<sequence length="858" mass="99346">MQKQGFTGAKTLASFRSLVGTGSATVRPASTPTTKPSFDSNSYESIAKIKLTAERLVKDQASVKNDLEMAHAKLKRATEEIHTLETKLQQAGNENAKLRVKQTEDRKLWLGLDSKLSSTNTMCDQLMETLKHLASQTQQAEEDQKHYEEKFEQYSKHMDDLRNLLHEANTRLENLQTEINDGKQRMLQMKNEKEEIEKDLKRKVQAADTVTQKKDSDLRNLEETVKKNEALLKDLDSQLRKMELELKLKDDACTSLGAELEALGREKADLSLQIKDLSLKLEKSHTEYSHLEGSLIILKDTVIQLERENKAIEANVSNLLSSYKRYDELAREEKCLTKESTNGKIDAIQKMYLQSQEENHGLNMQIKELHNKITDLVKMQEFSMVQHAEECQLAEEKTNKMQFEVQILGSKKDELEKANSELQEKVKYLTDISAEAESHVQQLLQKISALELDTHENQEKMRAVLEEKAKETESLNSEVINRDQKLEELESEMSQLKVALHEEKQLHLASVEREKQLEEKISKFQVSLTTTEAELSEAKRQYDMMLEVKQLELSKHLKDLCQKNDQAINEIRKNYESEKVEIVKLEKEKADKYLKELERKYEEKLEQNKADAQENLLSVREENITTISRLQQEFNEKELSIRTRHKEELHRLELHAENELRDRLSALRKEHEIQMKSLKMQHEDDCRKLQEELELQKSKEEKQRALLQLQWKVMGENQQGEQEVNSKKEYSVSSKRRESHTRRDHQHSLISPEAKRKDLNLPTILPSPITSIMRKDRKMTHHDNEVEVGSGRSTKRKKGRSSAMLEVPNGTQKSAFNKTPKVNQVPSVVDGTQRRTAIGDLFSEGSLNPYADDPYAFD</sequence>
<feature type="coiled-coil region" evidence="2">
    <location>
        <begin position="661"/>
        <end position="710"/>
    </location>
</feature>
<reference evidence="4 5" key="1">
    <citation type="journal article" date="2022" name="Cell">
        <title>Repeat-based holocentromeres influence genome architecture and karyotype evolution.</title>
        <authorList>
            <person name="Hofstatter P.G."/>
            <person name="Thangavel G."/>
            <person name="Lux T."/>
            <person name="Neumann P."/>
            <person name="Vondrak T."/>
            <person name="Novak P."/>
            <person name="Zhang M."/>
            <person name="Costa L."/>
            <person name="Castellani M."/>
            <person name="Scott A."/>
            <person name="Toegelov H."/>
            <person name="Fuchs J."/>
            <person name="Mata-Sucre Y."/>
            <person name="Dias Y."/>
            <person name="Vanzela A.L.L."/>
            <person name="Huettel B."/>
            <person name="Almeida C.C.S."/>
            <person name="Simkova H."/>
            <person name="Souza G."/>
            <person name="Pedrosa-Harand A."/>
            <person name="Macas J."/>
            <person name="Mayer K.F.X."/>
            <person name="Houben A."/>
            <person name="Marques A."/>
        </authorList>
    </citation>
    <scope>NUCLEOTIDE SEQUENCE [LARGE SCALE GENOMIC DNA]</scope>
    <source>
        <strain evidence="4">RhyTen1mFocal</strain>
    </source>
</reference>
<evidence type="ECO:0000313" key="4">
    <source>
        <dbReference type="EMBL" id="KAJ3696575.1"/>
    </source>
</evidence>
<evidence type="ECO:0000313" key="5">
    <source>
        <dbReference type="Proteomes" id="UP001210211"/>
    </source>
</evidence>
<dbReference type="AlphaFoldDB" id="A0AAD5ZER5"/>
<name>A0AAD5ZER5_9POAL</name>
<keyword evidence="1 2" id="KW-0175">Coiled coil</keyword>
<feature type="coiled-coil region" evidence="2">
    <location>
        <begin position="60"/>
        <end position="322"/>
    </location>
</feature>